<accession>A0A1W0WCR7</accession>
<keyword evidence="3" id="KW-1185">Reference proteome</keyword>
<dbReference type="EMBL" id="MTYJ01000132">
    <property type="protein sequence ID" value="OQV12989.1"/>
    <property type="molecule type" value="Genomic_DNA"/>
</dbReference>
<organism evidence="2 3">
    <name type="scientific">Hypsibius exemplaris</name>
    <name type="common">Freshwater tardigrade</name>
    <dbReference type="NCBI Taxonomy" id="2072580"/>
    <lineage>
        <taxon>Eukaryota</taxon>
        <taxon>Metazoa</taxon>
        <taxon>Ecdysozoa</taxon>
        <taxon>Tardigrada</taxon>
        <taxon>Eutardigrada</taxon>
        <taxon>Parachela</taxon>
        <taxon>Hypsibioidea</taxon>
        <taxon>Hypsibiidae</taxon>
        <taxon>Hypsibius</taxon>
    </lineage>
</organism>
<reference evidence="3" key="1">
    <citation type="submission" date="2017-01" db="EMBL/GenBank/DDBJ databases">
        <title>Comparative genomics of anhydrobiosis in the tardigrade Hypsibius dujardini.</title>
        <authorList>
            <person name="Yoshida Y."/>
            <person name="Koutsovoulos G."/>
            <person name="Laetsch D."/>
            <person name="Stevens L."/>
            <person name="Kumar S."/>
            <person name="Horikawa D."/>
            <person name="Ishino K."/>
            <person name="Komine S."/>
            <person name="Tomita M."/>
            <person name="Blaxter M."/>
            <person name="Arakawa K."/>
        </authorList>
    </citation>
    <scope>NUCLEOTIDE SEQUENCE [LARGE SCALE GENOMIC DNA]</scope>
    <source>
        <strain evidence="3">Z151</strain>
    </source>
</reference>
<dbReference type="AlphaFoldDB" id="A0A1W0WCR7"/>
<name>A0A1W0WCR7_HYPEX</name>
<proteinExistence type="predicted"/>
<feature type="compositionally biased region" description="Basic and acidic residues" evidence="1">
    <location>
        <begin position="1"/>
        <end position="17"/>
    </location>
</feature>
<evidence type="ECO:0000313" key="3">
    <source>
        <dbReference type="Proteomes" id="UP000192578"/>
    </source>
</evidence>
<evidence type="ECO:0000313" key="2">
    <source>
        <dbReference type="EMBL" id="OQV12989.1"/>
    </source>
</evidence>
<dbReference type="Proteomes" id="UP000192578">
    <property type="component" value="Unassembled WGS sequence"/>
</dbReference>
<evidence type="ECO:0000256" key="1">
    <source>
        <dbReference type="SAM" id="MobiDB-lite"/>
    </source>
</evidence>
<feature type="region of interest" description="Disordered" evidence="1">
    <location>
        <begin position="1"/>
        <end position="23"/>
    </location>
</feature>
<comment type="caution">
    <text evidence="2">The sequence shown here is derived from an EMBL/GenBank/DDBJ whole genome shotgun (WGS) entry which is preliminary data.</text>
</comment>
<protein>
    <submittedName>
        <fullName evidence="2">Uncharacterized protein</fullName>
    </submittedName>
</protein>
<gene>
    <name evidence="2" type="ORF">BV898_12745</name>
</gene>
<sequence length="103" mass="11109">MHDDGAGDEGMRGKEDAAATGSGLQLLGHCTEPSGWMGDFLPPRPTEAHLTAPNQQLFRQSIKDYHGAQLFGISGLASLIAPWERLRLPGSRTLRGTRSVKLV</sequence>